<evidence type="ECO:0000256" key="6">
    <source>
        <dbReference type="ARBA" id="ARBA00022968"/>
    </source>
</evidence>
<evidence type="ECO:0000256" key="3">
    <source>
        <dbReference type="ARBA" id="ARBA00022676"/>
    </source>
</evidence>
<evidence type="ECO:0000256" key="10">
    <source>
        <dbReference type="ARBA" id="ARBA00023180"/>
    </source>
</evidence>
<evidence type="ECO:0000313" key="12">
    <source>
        <dbReference type="EMBL" id="KAK6189972.1"/>
    </source>
</evidence>
<dbReference type="PANTHER" id="PTHR11214">
    <property type="entry name" value="BETA-1,3-N-ACETYLGLUCOSAMINYLTRANSFERASE"/>
    <property type="match status" value="1"/>
</dbReference>
<comment type="similarity">
    <text evidence="2 11">Belongs to the glycosyltransferase 31 family.</text>
</comment>
<comment type="subcellular location">
    <subcellularLocation>
        <location evidence="1 11">Golgi apparatus membrane</location>
        <topology evidence="1 11">Single-pass type II membrane protein</topology>
    </subcellularLocation>
</comment>
<proteinExistence type="inferred from homology"/>
<protein>
    <recommendedName>
        <fullName evidence="11">Hexosyltransferase</fullName>
        <ecNumber evidence="11">2.4.1.-</ecNumber>
    </recommendedName>
</protein>
<gene>
    <name evidence="12" type="ORF">SNE40_001929</name>
</gene>
<keyword evidence="4" id="KW-0808">Transferase</keyword>
<keyword evidence="6 11" id="KW-0735">Signal-anchor</keyword>
<dbReference type="FunFam" id="3.90.550.50:FF:000001">
    <property type="entry name" value="Hexosyltransferase"/>
    <property type="match status" value="1"/>
</dbReference>
<evidence type="ECO:0000256" key="9">
    <source>
        <dbReference type="ARBA" id="ARBA00023136"/>
    </source>
</evidence>
<dbReference type="EC" id="2.4.1.-" evidence="11"/>
<evidence type="ECO:0000256" key="11">
    <source>
        <dbReference type="RuleBase" id="RU363063"/>
    </source>
</evidence>
<dbReference type="AlphaFoldDB" id="A0AAN8K664"/>
<dbReference type="InterPro" id="IPR002659">
    <property type="entry name" value="Glyco_trans_31"/>
</dbReference>
<keyword evidence="7 11" id="KW-1133">Transmembrane helix</keyword>
<feature type="transmembrane region" description="Helical" evidence="11">
    <location>
        <begin position="12"/>
        <end position="31"/>
    </location>
</feature>
<keyword evidence="3 11" id="KW-0328">Glycosyltransferase</keyword>
<keyword evidence="5 11" id="KW-0812">Transmembrane</keyword>
<organism evidence="12 13">
    <name type="scientific">Patella caerulea</name>
    <name type="common">Rayed Mediterranean limpet</name>
    <dbReference type="NCBI Taxonomy" id="87958"/>
    <lineage>
        <taxon>Eukaryota</taxon>
        <taxon>Metazoa</taxon>
        <taxon>Spiralia</taxon>
        <taxon>Lophotrochozoa</taxon>
        <taxon>Mollusca</taxon>
        <taxon>Gastropoda</taxon>
        <taxon>Patellogastropoda</taxon>
        <taxon>Patelloidea</taxon>
        <taxon>Patellidae</taxon>
        <taxon>Patella</taxon>
    </lineage>
</organism>
<dbReference type="GO" id="GO:0016758">
    <property type="term" value="F:hexosyltransferase activity"/>
    <property type="evidence" value="ECO:0007669"/>
    <property type="project" value="InterPro"/>
</dbReference>
<dbReference type="Pfam" id="PF01762">
    <property type="entry name" value="Galactosyl_T"/>
    <property type="match status" value="1"/>
</dbReference>
<reference evidence="12 13" key="1">
    <citation type="submission" date="2024-01" db="EMBL/GenBank/DDBJ databases">
        <title>The genome of the rayed Mediterranean limpet Patella caerulea (Linnaeus, 1758).</title>
        <authorList>
            <person name="Anh-Thu Weber A."/>
            <person name="Halstead-Nussloch G."/>
        </authorList>
    </citation>
    <scope>NUCLEOTIDE SEQUENCE [LARGE SCALE GENOMIC DNA]</scope>
    <source>
        <strain evidence="12">AATW-2023a</strain>
        <tissue evidence="12">Whole specimen</tissue>
    </source>
</reference>
<evidence type="ECO:0000256" key="5">
    <source>
        <dbReference type="ARBA" id="ARBA00022692"/>
    </source>
</evidence>
<evidence type="ECO:0000256" key="8">
    <source>
        <dbReference type="ARBA" id="ARBA00023034"/>
    </source>
</evidence>
<keyword evidence="8 11" id="KW-0333">Golgi apparatus</keyword>
<dbReference type="EMBL" id="JAZGQO010000002">
    <property type="protein sequence ID" value="KAK6189972.1"/>
    <property type="molecule type" value="Genomic_DNA"/>
</dbReference>
<comment type="caution">
    <text evidence="12">The sequence shown here is derived from an EMBL/GenBank/DDBJ whole genome shotgun (WGS) entry which is preliminary data.</text>
</comment>
<dbReference type="Gene3D" id="3.90.550.50">
    <property type="match status" value="1"/>
</dbReference>
<keyword evidence="10" id="KW-0325">Glycoprotein</keyword>
<keyword evidence="9 11" id="KW-0472">Membrane</keyword>
<evidence type="ECO:0000256" key="4">
    <source>
        <dbReference type="ARBA" id="ARBA00022679"/>
    </source>
</evidence>
<dbReference type="GO" id="GO:0000139">
    <property type="term" value="C:Golgi membrane"/>
    <property type="evidence" value="ECO:0007669"/>
    <property type="project" value="UniProtKB-SubCell"/>
</dbReference>
<dbReference type="GO" id="GO:0006493">
    <property type="term" value="P:protein O-linked glycosylation"/>
    <property type="evidence" value="ECO:0007669"/>
    <property type="project" value="TreeGrafter"/>
</dbReference>
<name>A0AAN8K664_PATCE</name>
<keyword evidence="13" id="KW-1185">Reference proteome</keyword>
<dbReference type="Proteomes" id="UP001347796">
    <property type="component" value="Unassembled WGS sequence"/>
</dbReference>
<sequence>MITTRFKKKQIFTVTTFVFTFILIWRLYYAVPHPNSFLSEHSFDDARTHSYKYLINESGICGPFPDKIFLLITVFSRTSEIKERMAVRKTWGSLAVNNTEIRLVFMLGFRPEINHQEVKIESDKYHDIIQEDFYDSYRNLTIKSEAILRFANSFCQGVKYILKVDVDVFINLPFLIEELRKNNGKNMVMGHTLKSLVPHRNPKSKWYAVSYPLTFYPNYASGPAYVLSGDIAGKLFRVALKTKYFYLEDVFVTGIVRERAAVKLVHHRGFTCRKPVVDICWFENQISGHPYTIEQMIDMWPKIKDKPCTWSVRIYYMWHNLVDWSR</sequence>
<evidence type="ECO:0000256" key="2">
    <source>
        <dbReference type="ARBA" id="ARBA00008661"/>
    </source>
</evidence>
<evidence type="ECO:0000256" key="7">
    <source>
        <dbReference type="ARBA" id="ARBA00022989"/>
    </source>
</evidence>
<evidence type="ECO:0000256" key="1">
    <source>
        <dbReference type="ARBA" id="ARBA00004323"/>
    </source>
</evidence>
<accession>A0AAN8K664</accession>
<evidence type="ECO:0000313" key="13">
    <source>
        <dbReference type="Proteomes" id="UP001347796"/>
    </source>
</evidence>
<dbReference type="PANTHER" id="PTHR11214:SF314">
    <property type="entry name" value="HEXOSYLTRANSFERASE"/>
    <property type="match status" value="1"/>
</dbReference>